<dbReference type="GO" id="GO:0016020">
    <property type="term" value="C:membrane"/>
    <property type="evidence" value="ECO:0007669"/>
    <property type="project" value="UniProtKB-SubCell"/>
</dbReference>
<evidence type="ECO:0000256" key="4">
    <source>
        <dbReference type="ARBA" id="ARBA00022989"/>
    </source>
</evidence>
<evidence type="ECO:0000256" key="5">
    <source>
        <dbReference type="ARBA" id="ARBA00023136"/>
    </source>
</evidence>
<comment type="catalytic activity">
    <reaction evidence="7">
        <text>L-cysteinyl-[protein] + hexadecanoyl-CoA = S-hexadecanoyl-L-cysteinyl-[protein] + CoA</text>
        <dbReference type="Rhea" id="RHEA:36683"/>
        <dbReference type="Rhea" id="RHEA-COMP:10131"/>
        <dbReference type="Rhea" id="RHEA-COMP:11032"/>
        <dbReference type="ChEBI" id="CHEBI:29950"/>
        <dbReference type="ChEBI" id="CHEBI:57287"/>
        <dbReference type="ChEBI" id="CHEBI:57379"/>
        <dbReference type="ChEBI" id="CHEBI:74151"/>
        <dbReference type="EC" id="2.3.1.225"/>
    </reaction>
</comment>
<keyword evidence="2 7" id="KW-0808">Transferase</keyword>
<feature type="compositionally biased region" description="Basic and acidic residues" evidence="8">
    <location>
        <begin position="257"/>
        <end position="275"/>
    </location>
</feature>
<feature type="domain" description="Palmitoyltransferase DHHC" evidence="9">
    <location>
        <begin position="97"/>
        <end position="251"/>
    </location>
</feature>
<evidence type="ECO:0000256" key="2">
    <source>
        <dbReference type="ARBA" id="ARBA00022679"/>
    </source>
</evidence>
<organism evidence="10 11">
    <name type="scientific">Brachionus plicatilis</name>
    <name type="common">Marine rotifer</name>
    <name type="synonym">Brachionus muelleri</name>
    <dbReference type="NCBI Taxonomy" id="10195"/>
    <lineage>
        <taxon>Eukaryota</taxon>
        <taxon>Metazoa</taxon>
        <taxon>Spiralia</taxon>
        <taxon>Gnathifera</taxon>
        <taxon>Rotifera</taxon>
        <taxon>Eurotatoria</taxon>
        <taxon>Monogononta</taxon>
        <taxon>Pseudotrocha</taxon>
        <taxon>Ploima</taxon>
        <taxon>Brachionidae</taxon>
        <taxon>Brachionus</taxon>
    </lineage>
</organism>
<evidence type="ECO:0000313" key="10">
    <source>
        <dbReference type="EMBL" id="RMZ98404.1"/>
    </source>
</evidence>
<dbReference type="AlphaFoldDB" id="A0A3M7PI52"/>
<evidence type="ECO:0000259" key="9">
    <source>
        <dbReference type="Pfam" id="PF01529"/>
    </source>
</evidence>
<dbReference type="GO" id="GO:0005783">
    <property type="term" value="C:endoplasmic reticulum"/>
    <property type="evidence" value="ECO:0007669"/>
    <property type="project" value="TreeGrafter"/>
</dbReference>
<dbReference type="STRING" id="10195.A0A3M7PI52"/>
<dbReference type="PANTHER" id="PTHR22883">
    <property type="entry name" value="ZINC FINGER DHHC DOMAIN CONTAINING PROTEIN"/>
    <property type="match status" value="1"/>
</dbReference>
<dbReference type="GO" id="GO:0006612">
    <property type="term" value="P:protein targeting to membrane"/>
    <property type="evidence" value="ECO:0007669"/>
    <property type="project" value="TreeGrafter"/>
</dbReference>
<feature type="compositionally biased region" description="Polar residues" evidence="8">
    <location>
        <begin position="276"/>
        <end position="287"/>
    </location>
</feature>
<reference evidence="10 11" key="1">
    <citation type="journal article" date="2018" name="Sci. Rep.">
        <title>Genomic signatures of local adaptation to the degree of environmental predictability in rotifers.</title>
        <authorList>
            <person name="Franch-Gras L."/>
            <person name="Hahn C."/>
            <person name="Garcia-Roger E.M."/>
            <person name="Carmona M.J."/>
            <person name="Serra M."/>
            <person name="Gomez A."/>
        </authorList>
    </citation>
    <scope>NUCLEOTIDE SEQUENCE [LARGE SCALE GENOMIC DNA]</scope>
    <source>
        <strain evidence="10">HYR1</strain>
    </source>
</reference>
<keyword evidence="6 7" id="KW-0012">Acyltransferase</keyword>
<dbReference type="EMBL" id="REGN01010795">
    <property type="protein sequence ID" value="RMZ98404.1"/>
    <property type="molecule type" value="Genomic_DNA"/>
</dbReference>
<gene>
    <name evidence="10" type="ORF">BpHYR1_040841</name>
</gene>
<comment type="caution">
    <text evidence="10">The sequence shown here is derived from an EMBL/GenBank/DDBJ whole genome shotgun (WGS) entry which is preliminary data.</text>
</comment>
<dbReference type="InterPro" id="IPR039859">
    <property type="entry name" value="PFA4/ZDH16/20/ERF2-like"/>
</dbReference>
<dbReference type="GO" id="GO:0005794">
    <property type="term" value="C:Golgi apparatus"/>
    <property type="evidence" value="ECO:0007669"/>
    <property type="project" value="TreeGrafter"/>
</dbReference>
<dbReference type="PANTHER" id="PTHR22883:SF203">
    <property type="entry name" value="PALMITOYLTRANSFERASE"/>
    <property type="match status" value="1"/>
</dbReference>
<feature type="region of interest" description="Disordered" evidence="8">
    <location>
        <begin position="257"/>
        <end position="289"/>
    </location>
</feature>
<feature type="transmembrane region" description="Helical" evidence="7">
    <location>
        <begin position="48"/>
        <end position="71"/>
    </location>
</feature>
<evidence type="ECO:0000313" key="11">
    <source>
        <dbReference type="Proteomes" id="UP000276133"/>
    </source>
</evidence>
<name>A0A3M7PI52_BRAPC</name>
<keyword evidence="4 7" id="KW-1133">Transmembrane helix</keyword>
<keyword evidence="3 7" id="KW-0812">Transmembrane</keyword>
<evidence type="ECO:0000256" key="8">
    <source>
        <dbReference type="SAM" id="MobiDB-lite"/>
    </source>
</evidence>
<keyword evidence="11" id="KW-1185">Reference proteome</keyword>
<proteinExistence type="inferred from homology"/>
<feature type="transmembrane region" description="Helical" evidence="7">
    <location>
        <begin position="20"/>
        <end position="42"/>
    </location>
</feature>
<evidence type="ECO:0000256" key="1">
    <source>
        <dbReference type="ARBA" id="ARBA00004141"/>
    </source>
</evidence>
<feature type="transmembrane region" description="Helical" evidence="7">
    <location>
        <begin position="144"/>
        <end position="172"/>
    </location>
</feature>
<keyword evidence="5 7" id="KW-0472">Membrane</keyword>
<sequence length="435" mass="50424">MSENKKRVNGFSWPPDKAQIIAWLIMIYFAISVFSCFCISLSDPWSYSIAIVLAIIFLTHAVFNIWCMAINPGEEALTKRKISPEPVFDRKKHKHVIENQFCRICLIAVSIKAKHCRKCNKCITDFDHHCIYLNNCIGGRNYKIFIFTIVSAFVASFCIFLLGSIEFIISFIDDQNFLTKKYYNLNNTSDSKKLNDENKFLPIFAPVQIAGWRAFVAITTILAMVASALIGYLIGYHVFLAVNKMSTYDHTIKLKEESDKKQEKKQNGKKSHVENISKNNSYESALETNEPDAMRLDEKFPNLHTSNFHQNENLSEMNNDFNTDRGYYKERRRSESIENLRKHNRNNLLFDHRSVNQSSALPCSNSEINNKYFLVQSENETSRDSFSTVHLSSRNYESYAMNDERERRITSNIVRLPPILPLTSTRTKKNKENFD</sequence>
<dbReference type="OrthoDB" id="272303at2759"/>
<dbReference type="GO" id="GO:0019706">
    <property type="term" value="F:protein-cysteine S-palmitoyltransferase activity"/>
    <property type="evidence" value="ECO:0007669"/>
    <property type="project" value="UniProtKB-EC"/>
</dbReference>
<accession>A0A3M7PI52</accession>
<dbReference type="EC" id="2.3.1.225" evidence="7"/>
<dbReference type="PROSITE" id="PS50216">
    <property type="entry name" value="DHHC"/>
    <property type="match status" value="1"/>
</dbReference>
<dbReference type="Pfam" id="PF01529">
    <property type="entry name" value="DHHC"/>
    <property type="match status" value="1"/>
</dbReference>
<evidence type="ECO:0000256" key="6">
    <source>
        <dbReference type="ARBA" id="ARBA00023315"/>
    </source>
</evidence>
<dbReference type="Proteomes" id="UP000276133">
    <property type="component" value="Unassembled WGS sequence"/>
</dbReference>
<evidence type="ECO:0000256" key="3">
    <source>
        <dbReference type="ARBA" id="ARBA00022692"/>
    </source>
</evidence>
<evidence type="ECO:0000256" key="7">
    <source>
        <dbReference type="RuleBase" id="RU079119"/>
    </source>
</evidence>
<comment type="domain">
    <text evidence="7">The DHHC domain is required for palmitoyltransferase activity.</text>
</comment>
<comment type="subcellular location">
    <subcellularLocation>
        <location evidence="1">Membrane</location>
        <topology evidence="1">Multi-pass membrane protein</topology>
    </subcellularLocation>
</comment>
<protein>
    <recommendedName>
        <fullName evidence="7">Palmitoyltransferase</fullName>
        <ecNumber evidence="7">2.3.1.225</ecNumber>
    </recommendedName>
</protein>
<comment type="similarity">
    <text evidence="7">Belongs to the DHHC palmitoyltransferase family.</text>
</comment>
<feature type="transmembrane region" description="Helical" evidence="7">
    <location>
        <begin position="214"/>
        <end position="235"/>
    </location>
</feature>
<dbReference type="InterPro" id="IPR001594">
    <property type="entry name" value="Palmitoyltrfase_DHHC"/>
</dbReference>